<comment type="caution">
    <text evidence="3">The sequence shown here is derived from an EMBL/GenBank/DDBJ whole genome shotgun (WGS) entry which is preliminary data.</text>
</comment>
<dbReference type="SUPFAM" id="SSF52402">
    <property type="entry name" value="Adenine nucleotide alpha hydrolases-like"/>
    <property type="match status" value="2"/>
</dbReference>
<evidence type="ECO:0000313" key="4">
    <source>
        <dbReference type="Proteomes" id="UP001597201"/>
    </source>
</evidence>
<dbReference type="PANTHER" id="PTHR46268">
    <property type="entry name" value="STRESS RESPONSE PROTEIN NHAX"/>
    <property type="match status" value="1"/>
</dbReference>
<dbReference type="Pfam" id="PF00582">
    <property type="entry name" value="Usp"/>
    <property type="match status" value="1"/>
</dbReference>
<proteinExistence type="inferred from homology"/>
<organism evidence="3 4">
    <name type="scientific">Namhaeicola litoreus</name>
    <dbReference type="NCBI Taxonomy" id="1052145"/>
    <lineage>
        <taxon>Bacteria</taxon>
        <taxon>Pseudomonadati</taxon>
        <taxon>Bacteroidota</taxon>
        <taxon>Flavobacteriia</taxon>
        <taxon>Flavobacteriales</taxon>
        <taxon>Flavobacteriaceae</taxon>
        <taxon>Namhaeicola</taxon>
    </lineage>
</organism>
<dbReference type="EMBL" id="JBHTMY010000002">
    <property type="protein sequence ID" value="MFD1315265.1"/>
    <property type="molecule type" value="Genomic_DNA"/>
</dbReference>
<protein>
    <submittedName>
        <fullName evidence="3">Universal stress protein</fullName>
    </submittedName>
</protein>
<accession>A0ABW3Y2Z0</accession>
<comment type="similarity">
    <text evidence="1">Belongs to the universal stress protein A family.</text>
</comment>
<gene>
    <name evidence="3" type="ORF">ACFQ39_06520</name>
</gene>
<evidence type="ECO:0000256" key="1">
    <source>
        <dbReference type="ARBA" id="ARBA00008791"/>
    </source>
</evidence>
<dbReference type="CDD" id="cd00293">
    <property type="entry name" value="USP-like"/>
    <property type="match status" value="1"/>
</dbReference>
<name>A0ABW3Y2Z0_9FLAO</name>
<dbReference type="Proteomes" id="UP001597201">
    <property type="component" value="Unassembled WGS sequence"/>
</dbReference>
<dbReference type="PANTHER" id="PTHR46268:SF6">
    <property type="entry name" value="UNIVERSAL STRESS PROTEIN UP12"/>
    <property type="match status" value="1"/>
</dbReference>
<feature type="domain" description="UspA" evidence="2">
    <location>
        <begin position="1"/>
        <end position="136"/>
    </location>
</feature>
<dbReference type="InterPro" id="IPR006016">
    <property type="entry name" value="UspA"/>
</dbReference>
<keyword evidence="4" id="KW-1185">Reference proteome</keyword>
<reference evidence="4" key="1">
    <citation type="journal article" date="2019" name="Int. J. Syst. Evol. Microbiol.">
        <title>The Global Catalogue of Microorganisms (GCM) 10K type strain sequencing project: providing services to taxonomists for standard genome sequencing and annotation.</title>
        <authorList>
            <consortium name="The Broad Institute Genomics Platform"/>
            <consortium name="The Broad Institute Genome Sequencing Center for Infectious Disease"/>
            <person name="Wu L."/>
            <person name="Ma J."/>
        </authorList>
    </citation>
    <scope>NUCLEOTIDE SEQUENCE [LARGE SCALE GENOMIC DNA]</scope>
    <source>
        <strain evidence="4">CCUG 61485</strain>
    </source>
</reference>
<evidence type="ECO:0000259" key="2">
    <source>
        <dbReference type="Pfam" id="PF00582"/>
    </source>
</evidence>
<sequence>MKNILVPIGHRKSALNTLNYAIDFAKCFDASIYLVHVFSSTRVTGSFLNIDQLMLAESNKILQEYLDKVDTKGVEIYTASLKGYDILDSLKLIIDNYNIDLIISSAKNDDSDKTYFIGRITGGLIKDTSTPIIVVPKKSRFGEIHKILMTLKSGSIKSVSTLDPLVTIQKKFNTEINLLQVKTPKFNEKDNELNETLERIVKERISTRNATVFQGVLEYLHEEAPDMLCVIRRKRGFFAKLWEQDRVKKIDFEATIPLLILKGIA</sequence>
<dbReference type="RefSeq" id="WP_377177246.1">
    <property type="nucleotide sequence ID" value="NZ_JBHTMY010000002.1"/>
</dbReference>
<dbReference type="Gene3D" id="3.40.50.12370">
    <property type="match status" value="1"/>
</dbReference>
<evidence type="ECO:0000313" key="3">
    <source>
        <dbReference type="EMBL" id="MFD1315265.1"/>
    </source>
</evidence>